<dbReference type="InterPro" id="IPR054728">
    <property type="entry name" value="RsmB-like_ferredoxin"/>
</dbReference>
<evidence type="ECO:0000256" key="12">
    <source>
        <dbReference type="ARBA" id="ARBA00031088"/>
    </source>
</evidence>
<evidence type="ECO:0000256" key="9">
    <source>
        <dbReference type="ARBA" id="ARBA00022691"/>
    </source>
</evidence>
<evidence type="ECO:0000313" key="16">
    <source>
        <dbReference type="EMBL" id="MBE9610609.1"/>
    </source>
</evidence>
<dbReference type="Gene3D" id="1.10.287.730">
    <property type="entry name" value="Helix hairpin bin"/>
    <property type="match status" value="1"/>
</dbReference>
<dbReference type="PANTHER" id="PTHR22807:SF61">
    <property type="entry name" value="NOL1_NOP2_SUN FAMILY PROTEIN _ ANTITERMINATION NUSB DOMAIN-CONTAINING PROTEIN"/>
    <property type="match status" value="1"/>
</dbReference>
<dbReference type="InterPro" id="IPR004573">
    <property type="entry name" value="rRNA_ssu_MeTfrase_B"/>
</dbReference>
<dbReference type="SUPFAM" id="SSF48013">
    <property type="entry name" value="NusB-like"/>
    <property type="match status" value="1"/>
</dbReference>
<dbReference type="GO" id="GO:0008649">
    <property type="term" value="F:rRNA methyltransferase activity"/>
    <property type="evidence" value="ECO:0007669"/>
    <property type="project" value="InterPro"/>
</dbReference>
<dbReference type="Gene3D" id="1.10.940.10">
    <property type="entry name" value="NusB-like"/>
    <property type="match status" value="1"/>
</dbReference>
<dbReference type="EMBL" id="JADFUA010000011">
    <property type="protein sequence ID" value="MBE9610609.1"/>
    <property type="molecule type" value="Genomic_DNA"/>
</dbReference>
<feature type="binding site" evidence="14">
    <location>
        <position position="272"/>
    </location>
    <ligand>
        <name>S-adenosyl-L-methionine</name>
        <dbReference type="ChEBI" id="CHEBI:59789"/>
    </ligand>
</feature>
<dbReference type="InterPro" id="IPR035926">
    <property type="entry name" value="NusB-like_sf"/>
</dbReference>
<dbReference type="PANTHER" id="PTHR22807">
    <property type="entry name" value="NOP2 YEAST -RELATED NOL1/NOP2/FMU SUN DOMAIN-CONTAINING"/>
    <property type="match status" value="1"/>
</dbReference>
<dbReference type="FunFam" id="3.40.50.150:FF:000022">
    <property type="entry name" value="Ribosomal RNA small subunit methyltransferase B"/>
    <property type="match status" value="1"/>
</dbReference>
<evidence type="ECO:0000259" key="15">
    <source>
        <dbReference type="PROSITE" id="PS51686"/>
    </source>
</evidence>
<dbReference type="Gene3D" id="3.30.70.1170">
    <property type="entry name" value="Sun protein, domain 3"/>
    <property type="match status" value="1"/>
</dbReference>
<keyword evidence="7 14" id="KW-0489">Methyltransferase</keyword>
<dbReference type="EC" id="2.1.1.176" evidence="4"/>
<dbReference type="SUPFAM" id="SSF53335">
    <property type="entry name" value="S-adenosyl-L-methionine-dependent methyltransferases"/>
    <property type="match status" value="1"/>
</dbReference>
<dbReference type="PROSITE" id="PS51686">
    <property type="entry name" value="SAM_MT_RSMB_NOP"/>
    <property type="match status" value="1"/>
</dbReference>
<keyword evidence="17" id="KW-1185">Reference proteome</keyword>
<dbReference type="Pfam" id="PF22458">
    <property type="entry name" value="RsmF-B_ferredox"/>
    <property type="match status" value="1"/>
</dbReference>
<comment type="function">
    <text evidence="1">Specifically methylates the cytosine at position 967 (m5C967) of 16S rRNA.</text>
</comment>
<accession>A0A8J7KBV4</accession>
<dbReference type="Pfam" id="PF01029">
    <property type="entry name" value="NusB"/>
    <property type="match status" value="1"/>
</dbReference>
<feature type="binding site" evidence="14">
    <location>
        <position position="317"/>
    </location>
    <ligand>
        <name>S-adenosyl-L-methionine</name>
        <dbReference type="ChEBI" id="CHEBI:59789"/>
    </ligand>
</feature>
<dbReference type="InterPro" id="IPR006027">
    <property type="entry name" value="NusB_RsmB_TIM44"/>
</dbReference>
<evidence type="ECO:0000256" key="2">
    <source>
        <dbReference type="ARBA" id="ARBA00004496"/>
    </source>
</evidence>
<dbReference type="InterPro" id="IPR018314">
    <property type="entry name" value="RsmB/NOL1/NOP2-like_CS"/>
</dbReference>
<evidence type="ECO:0000256" key="3">
    <source>
        <dbReference type="ARBA" id="ARBA00007494"/>
    </source>
</evidence>
<evidence type="ECO:0000256" key="1">
    <source>
        <dbReference type="ARBA" id="ARBA00002724"/>
    </source>
</evidence>
<proteinExistence type="inferred from homology"/>
<evidence type="ECO:0000256" key="4">
    <source>
        <dbReference type="ARBA" id="ARBA00012140"/>
    </source>
</evidence>
<feature type="binding site" evidence="14">
    <location>
        <position position="298"/>
    </location>
    <ligand>
        <name>S-adenosyl-L-methionine</name>
        <dbReference type="ChEBI" id="CHEBI:59789"/>
    </ligand>
</feature>
<keyword evidence="6" id="KW-0698">rRNA processing</keyword>
<dbReference type="NCBIfam" id="TIGR00563">
    <property type="entry name" value="rsmB"/>
    <property type="match status" value="1"/>
</dbReference>
<gene>
    <name evidence="16" type="primary">rsmB</name>
    <name evidence="16" type="ORF">INR99_14810</name>
</gene>
<keyword evidence="9 14" id="KW-0949">S-adenosyl-L-methionine</keyword>
<name>A0A8J7KBV4_9NEIS</name>
<comment type="catalytic activity">
    <reaction evidence="13">
        <text>cytidine(967) in 16S rRNA + S-adenosyl-L-methionine = 5-methylcytidine(967) in 16S rRNA + S-adenosyl-L-homocysteine + H(+)</text>
        <dbReference type="Rhea" id="RHEA:42748"/>
        <dbReference type="Rhea" id="RHEA-COMP:10219"/>
        <dbReference type="Rhea" id="RHEA-COMP:10220"/>
        <dbReference type="ChEBI" id="CHEBI:15378"/>
        <dbReference type="ChEBI" id="CHEBI:57856"/>
        <dbReference type="ChEBI" id="CHEBI:59789"/>
        <dbReference type="ChEBI" id="CHEBI:74483"/>
        <dbReference type="ChEBI" id="CHEBI:82748"/>
        <dbReference type="EC" id="2.1.1.176"/>
    </reaction>
</comment>
<dbReference type="PROSITE" id="PS01153">
    <property type="entry name" value="NOL1_NOP2_SUN"/>
    <property type="match status" value="1"/>
</dbReference>
<dbReference type="GO" id="GO:0003723">
    <property type="term" value="F:RNA binding"/>
    <property type="evidence" value="ECO:0007669"/>
    <property type="project" value="UniProtKB-UniRule"/>
</dbReference>
<sequence length="427" mass="47481">MFQTQKLASQTLLAVLDGQNLTDALTRVWQHHPQLTPQQRGAIQDACYSTLRELELWRAVLKQLLRAPLKEVEIEALLLIALQQLHAARAASYAVVDHAVKVAAKTGKGQAKGLVNAVLRNFLRQQDELLAAARRTPAGRHNHPQWWVTQMRTSYPQDWQAVLDANNSHPPMTLRINLRHASVADYQALLAERGIESRILGQQALQLDKPVSVDSLPHFMDGWVSVQDLGAQYAALLLDVQDGQRVLDACAAPGGKTGHLLELARLELTALDNNPERLQRVADNLQRLQLSATLRCGDAAKPQQWWDGKPFDRILADVPCSASGVTRRHPDIKWLRRPEDFARFAAQQAQILDALWPLLAEGGKLLYATCSVFPVENADSAAEFAVRHPDARRLPLPEWAGTAGQLLPSPDHDGFYYALFSKETTQA</sequence>
<dbReference type="GO" id="GO:0006355">
    <property type="term" value="P:regulation of DNA-templated transcription"/>
    <property type="evidence" value="ECO:0007669"/>
    <property type="project" value="InterPro"/>
</dbReference>
<dbReference type="InterPro" id="IPR001678">
    <property type="entry name" value="MeTrfase_RsmB-F_NOP2_dom"/>
</dbReference>
<dbReference type="Proteomes" id="UP000604481">
    <property type="component" value="Unassembled WGS sequence"/>
</dbReference>
<dbReference type="CDD" id="cd02440">
    <property type="entry name" value="AdoMet_MTases"/>
    <property type="match status" value="1"/>
</dbReference>
<feature type="domain" description="SAM-dependent MTase RsmB/NOP-type" evidence="15">
    <location>
        <begin position="162"/>
        <end position="423"/>
    </location>
</feature>
<evidence type="ECO:0000313" key="17">
    <source>
        <dbReference type="Proteomes" id="UP000604481"/>
    </source>
</evidence>
<evidence type="ECO:0000256" key="8">
    <source>
        <dbReference type="ARBA" id="ARBA00022679"/>
    </source>
</evidence>
<comment type="subcellular location">
    <subcellularLocation>
        <location evidence="2">Cytoplasm</location>
    </subcellularLocation>
</comment>
<dbReference type="GO" id="GO:0005737">
    <property type="term" value="C:cytoplasm"/>
    <property type="evidence" value="ECO:0007669"/>
    <property type="project" value="UniProtKB-SubCell"/>
</dbReference>
<dbReference type="InterPro" id="IPR023267">
    <property type="entry name" value="RCMT"/>
</dbReference>
<evidence type="ECO:0000256" key="14">
    <source>
        <dbReference type="PROSITE-ProRule" id="PRU01023"/>
    </source>
</evidence>
<protein>
    <recommendedName>
        <fullName evidence="4">16S rRNA (cytosine(967)-C(5))-methyltransferase</fullName>
        <ecNumber evidence="4">2.1.1.176</ecNumber>
    </recommendedName>
    <alternativeName>
        <fullName evidence="11">16S rRNA m5C967 methyltransferase</fullName>
    </alternativeName>
    <alternativeName>
        <fullName evidence="12">rRNA (cytosine-C(5)-)-methyltransferase RsmB</fullName>
    </alternativeName>
</protein>
<keyword evidence="10 14" id="KW-0694">RNA-binding</keyword>
<evidence type="ECO:0000256" key="11">
    <source>
        <dbReference type="ARBA" id="ARBA00030399"/>
    </source>
</evidence>
<dbReference type="Gene3D" id="3.40.50.150">
    <property type="entry name" value="Vaccinia Virus protein VP39"/>
    <property type="match status" value="1"/>
</dbReference>
<dbReference type="PRINTS" id="PR02008">
    <property type="entry name" value="RCMTFAMILY"/>
</dbReference>
<dbReference type="NCBIfam" id="NF008149">
    <property type="entry name" value="PRK10901.1"/>
    <property type="match status" value="1"/>
</dbReference>
<evidence type="ECO:0000256" key="7">
    <source>
        <dbReference type="ARBA" id="ARBA00022603"/>
    </source>
</evidence>
<evidence type="ECO:0000256" key="10">
    <source>
        <dbReference type="ARBA" id="ARBA00022884"/>
    </source>
</evidence>
<reference evidence="16 17" key="1">
    <citation type="submission" date="2020-10" db="EMBL/GenBank/DDBJ databases">
        <title>The genome sequence of Chitinilyticum litopenaei 4Y14.</title>
        <authorList>
            <person name="Liu Y."/>
        </authorList>
    </citation>
    <scope>NUCLEOTIDE SEQUENCE [LARGE SCALE GENOMIC DNA]</scope>
    <source>
        <strain evidence="16 17">4Y14</strain>
    </source>
</reference>
<dbReference type="RefSeq" id="WP_194117158.1">
    <property type="nucleotide sequence ID" value="NZ_JADFUA010000011.1"/>
</dbReference>
<dbReference type="InterPro" id="IPR029063">
    <property type="entry name" value="SAM-dependent_MTases_sf"/>
</dbReference>
<dbReference type="AlphaFoldDB" id="A0A8J7KBV4"/>
<keyword evidence="5" id="KW-0963">Cytoplasm</keyword>
<keyword evidence="8 14" id="KW-0808">Transferase</keyword>
<feature type="binding site" evidence="14">
    <location>
        <begin position="250"/>
        <end position="256"/>
    </location>
    <ligand>
        <name>S-adenosyl-L-methionine</name>
        <dbReference type="ChEBI" id="CHEBI:59789"/>
    </ligand>
</feature>
<evidence type="ECO:0000256" key="6">
    <source>
        <dbReference type="ARBA" id="ARBA00022552"/>
    </source>
</evidence>
<evidence type="ECO:0000256" key="13">
    <source>
        <dbReference type="ARBA" id="ARBA00047283"/>
    </source>
</evidence>
<feature type="active site" description="Nucleophile" evidence="14">
    <location>
        <position position="370"/>
    </location>
</feature>
<organism evidence="16 17">
    <name type="scientific">Chitinilyticum piscinae</name>
    <dbReference type="NCBI Taxonomy" id="2866724"/>
    <lineage>
        <taxon>Bacteria</taxon>
        <taxon>Pseudomonadati</taxon>
        <taxon>Pseudomonadota</taxon>
        <taxon>Betaproteobacteria</taxon>
        <taxon>Neisseriales</taxon>
        <taxon>Chitinibacteraceae</taxon>
        <taxon>Chitinilyticum</taxon>
    </lineage>
</organism>
<dbReference type="InterPro" id="IPR049560">
    <property type="entry name" value="MeTrfase_RsmB-F_NOP2_cat"/>
</dbReference>
<comment type="similarity">
    <text evidence="3 14">Belongs to the class I-like SAM-binding methyltransferase superfamily. RsmB/NOP family.</text>
</comment>
<comment type="caution">
    <text evidence="16">The sequence shown here is derived from an EMBL/GenBank/DDBJ whole genome shotgun (WGS) entry which is preliminary data.</text>
</comment>
<evidence type="ECO:0000256" key="5">
    <source>
        <dbReference type="ARBA" id="ARBA00022490"/>
    </source>
</evidence>
<dbReference type="Pfam" id="PF01189">
    <property type="entry name" value="Methyltr_RsmB-F"/>
    <property type="match status" value="1"/>
</dbReference>